<dbReference type="AlphaFoldDB" id="A0A5J9TNP9"/>
<evidence type="ECO:0000313" key="2">
    <source>
        <dbReference type="Proteomes" id="UP000324897"/>
    </source>
</evidence>
<comment type="caution">
    <text evidence="1">The sequence shown here is derived from an EMBL/GenBank/DDBJ whole genome shotgun (WGS) entry which is preliminary data.</text>
</comment>
<dbReference type="Proteomes" id="UP000324897">
    <property type="component" value="Chromosome 3"/>
</dbReference>
<evidence type="ECO:0000313" key="1">
    <source>
        <dbReference type="EMBL" id="TVU13039.1"/>
    </source>
</evidence>
<dbReference type="Gramene" id="TVU13039">
    <property type="protein sequence ID" value="TVU13039"/>
    <property type="gene ID" value="EJB05_46713"/>
</dbReference>
<protein>
    <submittedName>
        <fullName evidence="1">Uncharacterized protein</fullName>
    </submittedName>
</protein>
<accession>A0A5J9TNP9</accession>
<feature type="non-terminal residue" evidence="1">
    <location>
        <position position="81"/>
    </location>
</feature>
<dbReference type="OrthoDB" id="694273at2759"/>
<reference evidence="1 2" key="1">
    <citation type="journal article" date="2019" name="Sci. Rep.">
        <title>A high-quality genome of Eragrostis curvula grass provides insights into Poaceae evolution and supports new strategies to enhance forage quality.</title>
        <authorList>
            <person name="Carballo J."/>
            <person name="Santos B.A.C.M."/>
            <person name="Zappacosta D."/>
            <person name="Garbus I."/>
            <person name="Selva J.P."/>
            <person name="Gallo C.A."/>
            <person name="Diaz A."/>
            <person name="Albertini E."/>
            <person name="Caccamo M."/>
            <person name="Echenique V."/>
        </authorList>
    </citation>
    <scope>NUCLEOTIDE SEQUENCE [LARGE SCALE GENOMIC DNA]</scope>
    <source>
        <strain evidence="2">cv. Victoria</strain>
        <tissue evidence="1">Leaf</tissue>
    </source>
</reference>
<organism evidence="1 2">
    <name type="scientific">Eragrostis curvula</name>
    <name type="common">weeping love grass</name>
    <dbReference type="NCBI Taxonomy" id="38414"/>
    <lineage>
        <taxon>Eukaryota</taxon>
        <taxon>Viridiplantae</taxon>
        <taxon>Streptophyta</taxon>
        <taxon>Embryophyta</taxon>
        <taxon>Tracheophyta</taxon>
        <taxon>Spermatophyta</taxon>
        <taxon>Magnoliopsida</taxon>
        <taxon>Liliopsida</taxon>
        <taxon>Poales</taxon>
        <taxon>Poaceae</taxon>
        <taxon>PACMAD clade</taxon>
        <taxon>Chloridoideae</taxon>
        <taxon>Eragrostideae</taxon>
        <taxon>Eragrostidinae</taxon>
        <taxon>Eragrostis</taxon>
    </lineage>
</organism>
<sequence>CTVEQRDLVKLLLWRAWTVHNNIAYQSGPYSIQGSVIFLLNLRESLFNIRQQTGESNMSLKQKSWLPWKDYAWQLTGQEGR</sequence>
<dbReference type="EMBL" id="RWGY01000039">
    <property type="protein sequence ID" value="TVU13039.1"/>
    <property type="molecule type" value="Genomic_DNA"/>
</dbReference>
<proteinExistence type="predicted"/>
<feature type="non-terminal residue" evidence="1">
    <location>
        <position position="1"/>
    </location>
</feature>
<name>A0A5J9TNP9_9POAL</name>
<gene>
    <name evidence="1" type="ORF">EJB05_46713</name>
</gene>
<keyword evidence="2" id="KW-1185">Reference proteome</keyword>